<accession>A0ABX2H3Y0</accession>
<dbReference type="InterPro" id="IPR036390">
    <property type="entry name" value="WH_DNA-bd_sf"/>
</dbReference>
<dbReference type="EMBL" id="JAAITS010000002">
    <property type="protein sequence ID" value="NSG83963.1"/>
    <property type="molecule type" value="Genomic_DNA"/>
</dbReference>
<dbReference type="Gene3D" id="1.10.10.10">
    <property type="entry name" value="Winged helix-like DNA-binding domain superfamily/Winged helix DNA-binding domain"/>
    <property type="match status" value="1"/>
</dbReference>
<dbReference type="RefSeq" id="WP_148462949.1">
    <property type="nucleotide sequence ID" value="NZ_JAAIPU010000005.1"/>
</dbReference>
<evidence type="ECO:0000313" key="2">
    <source>
        <dbReference type="Proteomes" id="UP001644719"/>
    </source>
</evidence>
<gene>
    <name evidence="1" type="ORF">G5B17_00615</name>
</gene>
<organism evidence="1 2">
    <name type="scientific">Blautia faecis</name>
    <dbReference type="NCBI Taxonomy" id="871665"/>
    <lineage>
        <taxon>Bacteria</taxon>
        <taxon>Bacillati</taxon>
        <taxon>Bacillota</taxon>
        <taxon>Clostridia</taxon>
        <taxon>Lachnospirales</taxon>
        <taxon>Lachnospiraceae</taxon>
        <taxon>Blautia</taxon>
    </lineage>
</organism>
<sequence length="88" mass="10223">MTNKLNRSDYLILDTLHGSNMTDQFHSMTIEEIMEETGNVLGVRMTVYRMVTKLVKLGYLEKGVMDNHANTYYLTNDGRKLFKEDKAE</sequence>
<proteinExistence type="predicted"/>
<dbReference type="GeneID" id="69512546"/>
<name>A0ABX2H3Y0_9FIRM</name>
<keyword evidence="2" id="KW-1185">Reference proteome</keyword>
<dbReference type="Proteomes" id="UP001644719">
    <property type="component" value="Unassembled WGS sequence"/>
</dbReference>
<reference evidence="1 2" key="1">
    <citation type="journal article" date="2020" name="Cell Host Microbe">
        <title>Functional and Genomic Variation between Human-Derived Isolates of Lachnospiraceae Reveals Inter- and Intra-Species Diversity.</title>
        <authorList>
            <person name="Sorbara M.T."/>
            <person name="Littmann E.R."/>
            <person name="Fontana E."/>
            <person name="Moody T.U."/>
            <person name="Kohout C.E."/>
            <person name="Gjonbalaj M."/>
            <person name="Eaton V."/>
            <person name="Seok R."/>
            <person name="Leiner I.M."/>
            <person name="Pamer E.G."/>
        </authorList>
    </citation>
    <scope>NUCLEOTIDE SEQUENCE [LARGE SCALE GENOMIC DNA]</scope>
    <source>
        <strain evidence="1 2">MSK.17.74</strain>
    </source>
</reference>
<comment type="caution">
    <text evidence="1">The sequence shown here is derived from an EMBL/GenBank/DDBJ whole genome shotgun (WGS) entry which is preliminary data.</text>
</comment>
<evidence type="ECO:0000313" key="1">
    <source>
        <dbReference type="EMBL" id="NSG83963.1"/>
    </source>
</evidence>
<dbReference type="InterPro" id="IPR036388">
    <property type="entry name" value="WH-like_DNA-bd_sf"/>
</dbReference>
<protein>
    <submittedName>
        <fullName evidence="1">Uncharacterized protein</fullName>
    </submittedName>
</protein>
<dbReference type="SUPFAM" id="SSF46785">
    <property type="entry name" value="Winged helix' DNA-binding domain"/>
    <property type="match status" value="1"/>
</dbReference>